<evidence type="ECO:0000313" key="1">
    <source>
        <dbReference type="EMBL" id="MBB6454620.1"/>
    </source>
</evidence>
<organism evidence="1 2">
    <name type="scientific">Salirhabdus euzebyi</name>
    <dbReference type="NCBI Taxonomy" id="394506"/>
    <lineage>
        <taxon>Bacteria</taxon>
        <taxon>Bacillati</taxon>
        <taxon>Bacillota</taxon>
        <taxon>Bacilli</taxon>
        <taxon>Bacillales</taxon>
        <taxon>Bacillaceae</taxon>
        <taxon>Salirhabdus</taxon>
    </lineage>
</organism>
<dbReference type="InterPro" id="IPR013078">
    <property type="entry name" value="His_Pase_superF_clade-1"/>
</dbReference>
<evidence type="ECO:0000313" key="2">
    <source>
        <dbReference type="Proteomes" id="UP000581688"/>
    </source>
</evidence>
<dbReference type="CDD" id="cd07067">
    <property type="entry name" value="HP_PGM_like"/>
    <property type="match status" value="1"/>
</dbReference>
<dbReference type="SMART" id="SM00855">
    <property type="entry name" value="PGAM"/>
    <property type="match status" value="1"/>
</dbReference>
<keyword evidence="1" id="KW-0413">Isomerase</keyword>
<reference evidence="1 2" key="1">
    <citation type="submission" date="2020-08" db="EMBL/GenBank/DDBJ databases">
        <title>Genomic Encyclopedia of Type Strains, Phase IV (KMG-IV): sequencing the most valuable type-strain genomes for metagenomic binning, comparative biology and taxonomic classification.</title>
        <authorList>
            <person name="Goeker M."/>
        </authorList>
    </citation>
    <scope>NUCLEOTIDE SEQUENCE [LARGE SCALE GENOMIC DNA]</scope>
    <source>
        <strain evidence="1 2">DSM 19612</strain>
    </source>
</reference>
<dbReference type="PIRSF" id="PIRSF000709">
    <property type="entry name" value="6PFK_2-Ptase"/>
    <property type="match status" value="1"/>
</dbReference>
<dbReference type="Gene3D" id="3.40.50.1240">
    <property type="entry name" value="Phosphoglycerate mutase-like"/>
    <property type="match status" value="1"/>
</dbReference>
<dbReference type="GO" id="GO:0016791">
    <property type="term" value="F:phosphatase activity"/>
    <property type="evidence" value="ECO:0007669"/>
    <property type="project" value="TreeGrafter"/>
</dbReference>
<dbReference type="EC" id="5.4.2.11" evidence="1"/>
<dbReference type="InterPro" id="IPR029033">
    <property type="entry name" value="His_PPase_superfam"/>
</dbReference>
<dbReference type="Pfam" id="PF00300">
    <property type="entry name" value="His_Phos_1"/>
    <property type="match status" value="1"/>
</dbReference>
<dbReference type="PANTHER" id="PTHR48100">
    <property type="entry name" value="BROAD-SPECIFICITY PHOSPHATASE YOR283W-RELATED"/>
    <property type="match status" value="1"/>
</dbReference>
<protein>
    <submittedName>
        <fullName evidence="1">2,3-bisphosphoglycerate-dependent phosphoglycerate mutase</fullName>
        <ecNumber evidence="1">5.4.2.11</ecNumber>
    </submittedName>
</protein>
<dbReference type="Proteomes" id="UP000581688">
    <property type="component" value="Unassembled WGS sequence"/>
</dbReference>
<sequence length="181" mass="20756">MEKFIYLVRHCEAEGQDSKAPLTAKGFHDSLQLVEFFKGYPIERVISSPYTRAEQTITPLAKALNKNVELDVRLQERVLSSSNLPSWQEKLEQSFEDLDLKFDGGESSREAMVRANSVIEEVYHSGANHIIIVSHGNLLALVIKYFCHSFGFEQWKNMSNPDVFQLHLNNNEAKISRLWTN</sequence>
<name>A0A841Q883_9BACI</name>
<dbReference type="GO" id="GO:0004619">
    <property type="term" value="F:phosphoglycerate mutase activity"/>
    <property type="evidence" value="ECO:0007669"/>
    <property type="project" value="UniProtKB-EC"/>
</dbReference>
<dbReference type="PANTHER" id="PTHR48100:SF1">
    <property type="entry name" value="HISTIDINE PHOSPHATASE FAMILY PROTEIN-RELATED"/>
    <property type="match status" value="1"/>
</dbReference>
<keyword evidence="2" id="KW-1185">Reference proteome</keyword>
<comment type="caution">
    <text evidence="1">The sequence shown here is derived from an EMBL/GenBank/DDBJ whole genome shotgun (WGS) entry which is preliminary data.</text>
</comment>
<dbReference type="EMBL" id="JACHGH010000011">
    <property type="protein sequence ID" value="MBB6454620.1"/>
    <property type="molecule type" value="Genomic_DNA"/>
</dbReference>
<dbReference type="GO" id="GO:0005737">
    <property type="term" value="C:cytoplasm"/>
    <property type="evidence" value="ECO:0007669"/>
    <property type="project" value="TreeGrafter"/>
</dbReference>
<accession>A0A841Q883</accession>
<dbReference type="RefSeq" id="WP_174497123.1">
    <property type="nucleotide sequence ID" value="NZ_CADDWK010000012.1"/>
</dbReference>
<proteinExistence type="predicted"/>
<gene>
    <name evidence="1" type="ORF">HNQ94_003109</name>
</gene>
<dbReference type="SUPFAM" id="SSF53254">
    <property type="entry name" value="Phosphoglycerate mutase-like"/>
    <property type="match status" value="1"/>
</dbReference>
<dbReference type="AlphaFoldDB" id="A0A841Q883"/>
<dbReference type="InterPro" id="IPR050275">
    <property type="entry name" value="PGM_Phosphatase"/>
</dbReference>